<dbReference type="InterPro" id="IPR031337">
    <property type="entry name" value="KDPG/KHG_AS_1"/>
</dbReference>
<evidence type="ECO:0000256" key="3">
    <source>
        <dbReference type="ARBA" id="ARBA00006906"/>
    </source>
</evidence>
<dbReference type="SUPFAM" id="SSF51569">
    <property type="entry name" value="Aldolase"/>
    <property type="match status" value="1"/>
</dbReference>
<dbReference type="PANTHER" id="PTHR30246">
    <property type="entry name" value="2-KETO-3-DEOXY-6-PHOSPHOGLUCONATE ALDOLASE"/>
    <property type="match status" value="1"/>
</dbReference>
<comment type="pathway">
    <text evidence="2">Carbohydrate acid metabolism; 2-dehydro-3-deoxy-D-gluconate degradation; D-glyceraldehyde 3-phosphate and pyruvate from 2-dehydro-3-deoxy-D-gluconate: step 2/2.</text>
</comment>
<dbReference type="PROSITE" id="PS00159">
    <property type="entry name" value="ALDOLASE_KDPG_KHG_1"/>
    <property type="match status" value="1"/>
</dbReference>
<gene>
    <name evidence="9" type="ORF">LCGC14_0858000</name>
</gene>
<dbReference type="CDD" id="cd00452">
    <property type="entry name" value="KDPG_aldolase"/>
    <property type="match status" value="1"/>
</dbReference>
<dbReference type="EMBL" id="LAZR01002590">
    <property type="protein sequence ID" value="KKN28086.1"/>
    <property type="molecule type" value="Genomic_DNA"/>
</dbReference>
<keyword evidence="8" id="KW-0119">Carbohydrate metabolism</keyword>
<reference evidence="9" key="1">
    <citation type="journal article" date="2015" name="Nature">
        <title>Complex archaea that bridge the gap between prokaryotes and eukaryotes.</title>
        <authorList>
            <person name="Spang A."/>
            <person name="Saw J.H."/>
            <person name="Jorgensen S.L."/>
            <person name="Zaremba-Niedzwiedzka K."/>
            <person name="Martijn J."/>
            <person name="Lind A.E."/>
            <person name="van Eijk R."/>
            <person name="Schleper C."/>
            <person name="Guy L."/>
            <person name="Ettema T.J."/>
        </authorList>
    </citation>
    <scope>NUCLEOTIDE SEQUENCE</scope>
</reference>
<evidence type="ECO:0000256" key="1">
    <source>
        <dbReference type="ARBA" id="ARBA00000654"/>
    </source>
</evidence>
<name>A0A0F9RSV8_9ZZZZ</name>
<protein>
    <recommendedName>
        <fullName evidence="5">2-dehydro-3-deoxy-phosphogluconate aldolase</fullName>
        <ecNumber evidence="5">4.1.2.14</ecNumber>
    </recommendedName>
</protein>
<evidence type="ECO:0000256" key="5">
    <source>
        <dbReference type="ARBA" id="ARBA00013063"/>
    </source>
</evidence>
<evidence type="ECO:0000256" key="8">
    <source>
        <dbReference type="ARBA" id="ARBA00023277"/>
    </source>
</evidence>
<organism evidence="9">
    <name type="scientific">marine sediment metagenome</name>
    <dbReference type="NCBI Taxonomy" id="412755"/>
    <lineage>
        <taxon>unclassified sequences</taxon>
        <taxon>metagenomes</taxon>
        <taxon>ecological metagenomes</taxon>
    </lineage>
</organism>
<comment type="catalytic activity">
    <reaction evidence="1">
        <text>2-dehydro-3-deoxy-6-phospho-D-gluconate = D-glyceraldehyde 3-phosphate + pyruvate</text>
        <dbReference type="Rhea" id="RHEA:17089"/>
        <dbReference type="ChEBI" id="CHEBI:15361"/>
        <dbReference type="ChEBI" id="CHEBI:57569"/>
        <dbReference type="ChEBI" id="CHEBI:59776"/>
        <dbReference type="EC" id="4.1.2.14"/>
    </reaction>
</comment>
<dbReference type="PROSITE" id="PS00160">
    <property type="entry name" value="ALDOLASE_KDPG_KHG_2"/>
    <property type="match status" value="1"/>
</dbReference>
<dbReference type="AlphaFoldDB" id="A0A0F9RSV8"/>
<dbReference type="InterPro" id="IPR000887">
    <property type="entry name" value="Aldlse_KDPG_KHG"/>
</dbReference>
<evidence type="ECO:0000256" key="4">
    <source>
        <dbReference type="ARBA" id="ARBA00011233"/>
    </source>
</evidence>
<dbReference type="InterPro" id="IPR031338">
    <property type="entry name" value="KDPG/KHG_AS_2"/>
</dbReference>
<accession>A0A0F9RSV8</accession>
<dbReference type="NCBIfam" id="NF004325">
    <property type="entry name" value="PRK05718.1"/>
    <property type="match status" value="1"/>
</dbReference>
<dbReference type="NCBIfam" id="TIGR01182">
    <property type="entry name" value="eda"/>
    <property type="match status" value="1"/>
</dbReference>
<keyword evidence="7" id="KW-0704">Schiff base</keyword>
<sequence>MSLTIKEIMTISPIVPVMVINNVEHAVPLAKALVKGGLKVLEITLRTPAALESIRRIKAEVPDAIVGAGTIINIETLNQAIDAGAQFIVSPGTTDKLIDAAIATGVPLLPGIANPSDALRLLEKGITAMKFFPAEAAGGVPMLKSIGAPIPQITFCPTGGVSQKNVKEYYNLSNVACVGGSWMCAANLVDAENWDEITRLSAEAVQLATS</sequence>
<dbReference type="InterPro" id="IPR013785">
    <property type="entry name" value="Aldolase_TIM"/>
</dbReference>
<dbReference type="EC" id="4.1.2.14" evidence="5"/>
<dbReference type="PANTHER" id="PTHR30246:SF1">
    <property type="entry name" value="2-DEHYDRO-3-DEOXY-6-PHOSPHOGALACTONATE ALDOLASE-RELATED"/>
    <property type="match status" value="1"/>
</dbReference>
<evidence type="ECO:0000256" key="6">
    <source>
        <dbReference type="ARBA" id="ARBA00023239"/>
    </source>
</evidence>
<dbReference type="Pfam" id="PF01081">
    <property type="entry name" value="Aldolase"/>
    <property type="match status" value="1"/>
</dbReference>
<dbReference type="GO" id="GO:0008675">
    <property type="term" value="F:2-dehydro-3-deoxy-phosphogluconate aldolase activity"/>
    <property type="evidence" value="ECO:0007669"/>
    <property type="project" value="UniProtKB-EC"/>
</dbReference>
<comment type="similarity">
    <text evidence="3">Belongs to the KHG/KDPG aldolase family.</text>
</comment>
<evidence type="ECO:0000256" key="2">
    <source>
        <dbReference type="ARBA" id="ARBA00004736"/>
    </source>
</evidence>
<keyword evidence="6" id="KW-0456">Lyase</keyword>
<comment type="subunit">
    <text evidence="4">Homotrimer.</text>
</comment>
<comment type="caution">
    <text evidence="9">The sequence shown here is derived from an EMBL/GenBank/DDBJ whole genome shotgun (WGS) entry which is preliminary data.</text>
</comment>
<dbReference type="Gene3D" id="3.20.20.70">
    <property type="entry name" value="Aldolase class I"/>
    <property type="match status" value="1"/>
</dbReference>
<evidence type="ECO:0000313" key="9">
    <source>
        <dbReference type="EMBL" id="KKN28086.1"/>
    </source>
</evidence>
<proteinExistence type="inferred from homology"/>
<evidence type="ECO:0000256" key="7">
    <source>
        <dbReference type="ARBA" id="ARBA00023270"/>
    </source>
</evidence>